<gene>
    <name evidence="2" type="ORF">KDL28_20105</name>
</gene>
<organism evidence="2 3">
    <name type="scientific">Pseudonocardia humida</name>
    <dbReference type="NCBI Taxonomy" id="2800819"/>
    <lineage>
        <taxon>Bacteria</taxon>
        <taxon>Bacillati</taxon>
        <taxon>Actinomycetota</taxon>
        <taxon>Actinomycetes</taxon>
        <taxon>Pseudonocardiales</taxon>
        <taxon>Pseudonocardiaceae</taxon>
        <taxon>Pseudonocardia</taxon>
    </lineage>
</organism>
<name>A0ABT1A359_9PSEU</name>
<reference evidence="2" key="1">
    <citation type="submission" date="2021-04" db="EMBL/GenBank/DDBJ databases">
        <title>Pseudonocardia sp. nov., isolated from sandy soil of mangrove forest.</title>
        <authorList>
            <person name="Zan Z."/>
            <person name="Huang R."/>
            <person name="Liu W."/>
        </authorList>
    </citation>
    <scope>NUCLEOTIDE SEQUENCE</scope>
    <source>
        <strain evidence="2">S2-4</strain>
    </source>
</reference>
<dbReference type="Gene3D" id="3.40.50.1390">
    <property type="entry name" value="Resolvase, N-terminal catalytic domain"/>
    <property type="match status" value="1"/>
</dbReference>
<dbReference type="Pfam" id="PF07508">
    <property type="entry name" value="Recombinase"/>
    <property type="match status" value="1"/>
</dbReference>
<dbReference type="InterPro" id="IPR050639">
    <property type="entry name" value="SSR_resolvase"/>
</dbReference>
<sequence length="588" mass="63993">MPNEPDSPDPWVILDELTGAGSGTADVESDIGPVAFYGRCSTEDNQDPRTSRAWQRSNAAKFVEALGGVITEDYFDIGQSRSVPWDRRREGARLLAALKDPGRTWTAVVVGEGTRCWFGNQFSLIAPRFAAYGVDLWVPELGGKFDARNPSHKMLMSVLGGMSESERQHVQARVRAAMDAQVVNEGRHQGGRAPHGYKVVDGGPHPNPRKAAEGFRLRVLAIDEDTAPAVRRIFREYLAGAGDRMIAGGLNRDGVPCPSSMRPEQNRHRLADGWQGSTVRSILENPRYTGYAVFGRWTKTEMLADPDDVAAGHVTRFRRAAPEDVVRSRKPAHPAIVSVEDFTRAQVVRRSRGAGGMAGIAKLERSGSTPPKRLYLLRGRVRCEVCKRKMQGGAVRQHAYYRCKARTLAPGSLALADHPTTVNLREDIITGAINGWVGELFAPENRDATVHALVASQCDPAELAADRAVNKRLADAETALKRYQAAIAAGVEPSAVVDAINQARAERDAARAHLAQPPDRPPVLDTAEVYAMIDALGDVGSVIERARPERLARLYQELDLGVRYLPADDGGVATLSLRVASECVRGGT</sequence>
<comment type="caution">
    <text evidence="2">The sequence shown here is derived from an EMBL/GenBank/DDBJ whole genome shotgun (WGS) entry which is preliminary data.</text>
</comment>
<dbReference type="PROSITE" id="PS51737">
    <property type="entry name" value="RECOMBINASE_DNA_BIND"/>
    <property type="match status" value="1"/>
</dbReference>
<dbReference type="CDD" id="cd00338">
    <property type="entry name" value="Ser_Recombinase"/>
    <property type="match status" value="1"/>
</dbReference>
<dbReference type="Pfam" id="PF00239">
    <property type="entry name" value="Resolvase"/>
    <property type="match status" value="1"/>
</dbReference>
<accession>A0ABT1A359</accession>
<feature type="domain" description="Recombinase" evidence="1">
    <location>
        <begin position="194"/>
        <end position="355"/>
    </location>
</feature>
<dbReference type="PANTHER" id="PTHR30461:SF23">
    <property type="entry name" value="DNA RECOMBINASE-RELATED"/>
    <property type="match status" value="1"/>
</dbReference>
<keyword evidence="3" id="KW-1185">Reference proteome</keyword>
<dbReference type="SMART" id="SM00857">
    <property type="entry name" value="Resolvase"/>
    <property type="match status" value="1"/>
</dbReference>
<dbReference type="PANTHER" id="PTHR30461">
    <property type="entry name" value="DNA-INVERTASE FROM LAMBDOID PROPHAGE"/>
    <property type="match status" value="1"/>
</dbReference>
<dbReference type="InterPro" id="IPR011109">
    <property type="entry name" value="DNA_bind_recombinase_dom"/>
</dbReference>
<evidence type="ECO:0000313" key="2">
    <source>
        <dbReference type="EMBL" id="MCO1657365.1"/>
    </source>
</evidence>
<proteinExistence type="predicted"/>
<evidence type="ECO:0000259" key="1">
    <source>
        <dbReference type="PROSITE" id="PS51737"/>
    </source>
</evidence>
<protein>
    <submittedName>
        <fullName evidence="2">Recombinase family protein</fullName>
    </submittedName>
</protein>
<dbReference type="Gene3D" id="3.90.1750.20">
    <property type="entry name" value="Putative Large Serine Recombinase, Chain B, Domain 2"/>
    <property type="match status" value="1"/>
</dbReference>
<dbReference type="EMBL" id="JAGSOV010000041">
    <property type="protein sequence ID" value="MCO1657365.1"/>
    <property type="molecule type" value="Genomic_DNA"/>
</dbReference>
<dbReference type="InterPro" id="IPR038109">
    <property type="entry name" value="DNA_bind_recomb_sf"/>
</dbReference>
<dbReference type="Proteomes" id="UP001165283">
    <property type="component" value="Unassembled WGS sequence"/>
</dbReference>
<dbReference type="SUPFAM" id="SSF53041">
    <property type="entry name" value="Resolvase-like"/>
    <property type="match status" value="1"/>
</dbReference>
<evidence type="ECO:0000313" key="3">
    <source>
        <dbReference type="Proteomes" id="UP001165283"/>
    </source>
</evidence>
<dbReference type="InterPro" id="IPR006119">
    <property type="entry name" value="Resolv_N"/>
</dbReference>
<dbReference type="InterPro" id="IPR036162">
    <property type="entry name" value="Resolvase-like_N_sf"/>
</dbReference>